<evidence type="ECO:0000313" key="11">
    <source>
        <dbReference type="Proteomes" id="UP001064489"/>
    </source>
</evidence>
<dbReference type="AlphaFoldDB" id="A0AAD5IQD2"/>
<reference evidence="10" key="1">
    <citation type="journal article" date="2022" name="Plant J.">
        <title>Strategies of tolerance reflected in two North American maple genomes.</title>
        <authorList>
            <person name="McEvoy S.L."/>
            <person name="Sezen U.U."/>
            <person name="Trouern-Trend A."/>
            <person name="McMahon S.M."/>
            <person name="Schaberg P.G."/>
            <person name="Yang J."/>
            <person name="Wegrzyn J.L."/>
            <person name="Swenson N.G."/>
        </authorList>
    </citation>
    <scope>NUCLEOTIDE SEQUENCE</scope>
    <source>
        <strain evidence="10">91603</strain>
    </source>
</reference>
<protein>
    <recommendedName>
        <fullName evidence="9">Vesicle transport v-SNARE N-terminal domain-containing protein</fullName>
    </recommendedName>
</protein>
<keyword evidence="11" id="KW-1185">Reference proteome</keyword>
<keyword evidence="5" id="KW-1133">Transmembrane helix</keyword>
<organism evidence="10 11">
    <name type="scientific">Acer negundo</name>
    <name type="common">Box elder</name>
    <dbReference type="NCBI Taxonomy" id="4023"/>
    <lineage>
        <taxon>Eukaryota</taxon>
        <taxon>Viridiplantae</taxon>
        <taxon>Streptophyta</taxon>
        <taxon>Embryophyta</taxon>
        <taxon>Tracheophyta</taxon>
        <taxon>Spermatophyta</taxon>
        <taxon>Magnoliopsida</taxon>
        <taxon>eudicotyledons</taxon>
        <taxon>Gunneridae</taxon>
        <taxon>Pentapetalae</taxon>
        <taxon>rosids</taxon>
        <taxon>malvids</taxon>
        <taxon>Sapindales</taxon>
        <taxon>Sapindaceae</taxon>
        <taxon>Hippocastanoideae</taxon>
        <taxon>Acereae</taxon>
        <taxon>Acer</taxon>
    </lineage>
</organism>
<dbReference type="InterPro" id="IPR010989">
    <property type="entry name" value="SNARE"/>
</dbReference>
<gene>
    <name evidence="10" type="ORF">LWI28_003972</name>
</gene>
<dbReference type="GO" id="GO:0016192">
    <property type="term" value="P:vesicle-mediated transport"/>
    <property type="evidence" value="ECO:0007669"/>
    <property type="project" value="InterPro"/>
</dbReference>
<evidence type="ECO:0000256" key="7">
    <source>
        <dbReference type="ARBA" id="ARBA00023136"/>
    </source>
</evidence>
<evidence type="ECO:0000256" key="4">
    <source>
        <dbReference type="ARBA" id="ARBA00022927"/>
    </source>
</evidence>
<comment type="subcellular location">
    <subcellularLocation>
        <location evidence="8">Endomembrane system</location>
        <topology evidence="8">Single-pass type IV membrane protein</topology>
    </subcellularLocation>
</comment>
<evidence type="ECO:0000259" key="9">
    <source>
        <dbReference type="Pfam" id="PF05008"/>
    </source>
</evidence>
<accession>A0AAD5IQD2</accession>
<name>A0AAD5IQD2_ACENE</name>
<keyword evidence="7" id="KW-0472">Membrane</keyword>
<keyword evidence="6" id="KW-0175">Coiled coil</keyword>
<dbReference type="FunFam" id="1.20.58.400:FF:000001">
    <property type="entry name" value="Vesicle transport through interaction with t-SNAREs homolog 1A"/>
    <property type="match status" value="1"/>
</dbReference>
<feature type="domain" description="Vesicle transport v-SNARE N-terminal" evidence="9">
    <location>
        <begin position="1"/>
        <end position="83"/>
    </location>
</feature>
<dbReference type="GO" id="GO:0006886">
    <property type="term" value="P:intracellular protein transport"/>
    <property type="evidence" value="ECO:0007669"/>
    <property type="project" value="InterPro"/>
</dbReference>
<dbReference type="Proteomes" id="UP001064489">
    <property type="component" value="Chromosome 8"/>
</dbReference>
<evidence type="ECO:0000256" key="2">
    <source>
        <dbReference type="ARBA" id="ARBA00022448"/>
    </source>
</evidence>
<evidence type="ECO:0000313" key="10">
    <source>
        <dbReference type="EMBL" id="KAI9173620.1"/>
    </source>
</evidence>
<dbReference type="GO" id="GO:0012505">
    <property type="term" value="C:endomembrane system"/>
    <property type="evidence" value="ECO:0007669"/>
    <property type="project" value="UniProtKB-SubCell"/>
</dbReference>
<sequence>MSQVFEGYERQYCELSAGLSRKCAAESAVDGEQKKQKLSEIKAGLDALIRKLDLKARSLQPSVKAMLLAKIREYKTDLNKFEK</sequence>
<dbReference type="InterPro" id="IPR007705">
    <property type="entry name" value="Vesicle_trsprt_v-SNARE_N"/>
</dbReference>
<proteinExistence type="inferred from homology"/>
<evidence type="ECO:0000256" key="5">
    <source>
        <dbReference type="ARBA" id="ARBA00022989"/>
    </source>
</evidence>
<evidence type="ECO:0000256" key="3">
    <source>
        <dbReference type="ARBA" id="ARBA00022692"/>
    </source>
</evidence>
<comment type="similarity">
    <text evidence="1">Belongs to the VTI1 family.</text>
</comment>
<dbReference type="Gene3D" id="1.20.58.400">
    <property type="entry name" value="t-snare proteins"/>
    <property type="match status" value="1"/>
</dbReference>
<dbReference type="EMBL" id="JAJSOW010000103">
    <property type="protein sequence ID" value="KAI9173620.1"/>
    <property type="molecule type" value="Genomic_DNA"/>
</dbReference>
<dbReference type="GO" id="GO:0005737">
    <property type="term" value="C:cytoplasm"/>
    <property type="evidence" value="ECO:0007669"/>
    <property type="project" value="UniProtKB-ARBA"/>
</dbReference>
<evidence type="ECO:0000256" key="6">
    <source>
        <dbReference type="ARBA" id="ARBA00023054"/>
    </source>
</evidence>
<evidence type="ECO:0000256" key="8">
    <source>
        <dbReference type="ARBA" id="ARBA00046280"/>
    </source>
</evidence>
<dbReference type="InterPro" id="IPR038407">
    <property type="entry name" value="v-SNARE_N_sf"/>
</dbReference>
<dbReference type="SUPFAM" id="SSF47661">
    <property type="entry name" value="t-snare proteins"/>
    <property type="match status" value="1"/>
</dbReference>
<keyword evidence="3" id="KW-0812">Transmembrane</keyword>
<evidence type="ECO:0000256" key="1">
    <source>
        <dbReference type="ARBA" id="ARBA00006108"/>
    </source>
</evidence>
<keyword evidence="4" id="KW-0653">Protein transport</keyword>
<dbReference type="GO" id="GO:0016020">
    <property type="term" value="C:membrane"/>
    <property type="evidence" value="ECO:0007669"/>
    <property type="project" value="InterPro"/>
</dbReference>
<dbReference type="Pfam" id="PF05008">
    <property type="entry name" value="V-SNARE"/>
    <property type="match status" value="1"/>
</dbReference>
<comment type="caution">
    <text evidence="10">The sequence shown here is derived from an EMBL/GenBank/DDBJ whole genome shotgun (WGS) entry which is preliminary data.</text>
</comment>
<reference evidence="10" key="2">
    <citation type="submission" date="2023-02" db="EMBL/GenBank/DDBJ databases">
        <authorList>
            <person name="Swenson N.G."/>
            <person name="Wegrzyn J.L."/>
            <person name="Mcevoy S.L."/>
        </authorList>
    </citation>
    <scope>NUCLEOTIDE SEQUENCE</scope>
    <source>
        <strain evidence="10">91603</strain>
        <tissue evidence="10">Leaf</tissue>
    </source>
</reference>
<keyword evidence="2" id="KW-0813">Transport</keyword>